<dbReference type="OrthoDB" id="1264785at2"/>
<reference evidence="1 3" key="1">
    <citation type="submission" date="2016-10" db="EMBL/GenBank/DDBJ databases">
        <authorList>
            <person name="Varghese N."/>
            <person name="Submissions S."/>
        </authorList>
    </citation>
    <scope>NUCLEOTIDE SEQUENCE [LARGE SCALE GENOMIC DNA]</scope>
    <source>
        <strain evidence="1 3">DSM 19299</strain>
    </source>
</reference>
<organism evidence="2 4">
    <name type="scientific">Chryseobacterium jejuense</name>
    <dbReference type="NCBI Taxonomy" id="445960"/>
    <lineage>
        <taxon>Bacteria</taxon>
        <taxon>Pseudomonadati</taxon>
        <taxon>Bacteroidota</taxon>
        <taxon>Flavobacteriia</taxon>
        <taxon>Flavobacteriales</taxon>
        <taxon>Weeksellaceae</taxon>
        <taxon>Chryseobacterium group</taxon>
        <taxon>Chryseobacterium</taxon>
    </lineage>
</organism>
<name>A0A2X2VH79_CHRJE</name>
<proteinExistence type="predicted"/>
<dbReference type="EMBL" id="UAWB01000002">
    <property type="protein sequence ID" value="SQB28516.1"/>
    <property type="molecule type" value="Genomic_DNA"/>
</dbReference>
<dbReference type="Proteomes" id="UP000199426">
    <property type="component" value="Unassembled WGS sequence"/>
</dbReference>
<evidence type="ECO:0000313" key="3">
    <source>
        <dbReference type="Proteomes" id="UP000199426"/>
    </source>
</evidence>
<dbReference type="Proteomes" id="UP000251670">
    <property type="component" value="Unassembled WGS sequence"/>
</dbReference>
<dbReference type="InterPro" id="IPR058074">
    <property type="entry name" value="Bacteriocin-like"/>
</dbReference>
<keyword evidence="3" id="KW-1185">Reference proteome</keyword>
<dbReference type="RefSeq" id="WP_111994773.1">
    <property type="nucleotide sequence ID" value="NZ_FNEG01000004.1"/>
</dbReference>
<reference evidence="2 4" key="2">
    <citation type="submission" date="2018-06" db="EMBL/GenBank/DDBJ databases">
        <authorList>
            <consortium name="Pathogen Informatics"/>
            <person name="Doyle S."/>
        </authorList>
    </citation>
    <scope>NUCLEOTIDE SEQUENCE [LARGE SCALE GENOMIC DNA]</scope>
    <source>
        <strain evidence="2 4">NCTC13492</strain>
    </source>
</reference>
<dbReference type="EMBL" id="FNEG01000004">
    <property type="protein sequence ID" value="SDJ20686.1"/>
    <property type="molecule type" value="Genomic_DNA"/>
</dbReference>
<evidence type="ECO:0000313" key="2">
    <source>
        <dbReference type="EMBL" id="SQB28516.1"/>
    </source>
</evidence>
<dbReference type="InterPro" id="IPR010133">
    <property type="entry name" value="Bacteriocin_signal_seq"/>
</dbReference>
<dbReference type="NCBIfam" id="TIGR01847">
    <property type="entry name" value="bacteriocin_sig"/>
    <property type="match status" value="1"/>
</dbReference>
<accession>A0A2X2VH79</accession>
<evidence type="ECO:0000313" key="1">
    <source>
        <dbReference type="EMBL" id="SDJ20686.1"/>
    </source>
</evidence>
<dbReference type="AlphaFoldDB" id="A0A2X2VH79"/>
<protein>
    <submittedName>
        <fullName evidence="1">Bacteriocin-type signal sequence-containing protein</fullName>
    </submittedName>
</protein>
<sequence>MKNLKKLEKKELKAINGGDIIEIPMGCDRWDFRARCCKEWDAAYSGNRTC</sequence>
<evidence type="ECO:0000313" key="4">
    <source>
        <dbReference type="Proteomes" id="UP000251670"/>
    </source>
</evidence>
<dbReference type="NCBIfam" id="NF047798">
    <property type="entry name" value="leader_Chryseo"/>
    <property type="match status" value="1"/>
</dbReference>
<gene>
    <name evidence="2" type="ORF">NCTC13492_01830</name>
    <name evidence="1" type="ORF">SAMN05421542_3016</name>
</gene>